<keyword evidence="7" id="KW-1185">Reference proteome</keyword>
<dbReference type="RefSeq" id="WP_310470345.1">
    <property type="nucleotide sequence ID" value="NZ_CP136522.1"/>
</dbReference>
<dbReference type="PANTHER" id="PTHR43851:SF3">
    <property type="entry name" value="COENZYME Q8"/>
    <property type="match status" value="1"/>
</dbReference>
<evidence type="ECO:0000259" key="5">
    <source>
        <dbReference type="Pfam" id="PF03109"/>
    </source>
</evidence>
<dbReference type="CDD" id="cd13970">
    <property type="entry name" value="ABC1_ADCK3"/>
    <property type="match status" value="1"/>
</dbReference>
<dbReference type="EC" id="2.7.-.-" evidence="6"/>
<keyword evidence="2 6" id="KW-0808">Transferase</keyword>
<evidence type="ECO:0000256" key="2">
    <source>
        <dbReference type="ARBA" id="ARBA00022679"/>
    </source>
</evidence>
<accession>A0ABZ0K0Z3</accession>
<evidence type="ECO:0000313" key="6">
    <source>
        <dbReference type="EMBL" id="WOT06076.1"/>
    </source>
</evidence>
<proteinExistence type="inferred from homology"/>
<dbReference type="Pfam" id="PF03109">
    <property type="entry name" value="ABC1"/>
    <property type="match status" value="1"/>
</dbReference>
<sequence>MKNKQTAKVPSSRLSRFSALGGLASRLAGNVMLEGAKKLSKGQKPSLNELMLTPTNITHMADKLSELRGAAMKVGQMLSMDSGELIPKELANILSRLRSDAKAMPHKQLIALLKANWGDGWLEPFAHFELNPFAAASIGQVHLATLDTGDKLAVKLQYPGIRNSIDSDIDNVATLLKLSKLIPTNVQLDPLLTEAKQQLHLEADYRHELLMLQRFQSLIDSNELSKDEFIVPCTYPKLCNQNMLVMSFIEGQSIESIHLLASETRNEIATRLLSLFFKELFSFRLMQTDPNFANYQYQLESDKLVLLDFGATREIPSEISAQYKQLMVAATENNRLQMAAAAQKIGFFQEEISTEQKNLVLDIFYLACEPLRFEGEYDFSNDTLATRIMQAGQTISMKHNEWHSPPVDAIFIHRKLAGLYLLASKIGAKVNVKQLFELQLIQTPLTINL</sequence>
<evidence type="ECO:0000313" key="7">
    <source>
        <dbReference type="Proteomes" id="UP001529491"/>
    </source>
</evidence>
<dbReference type="Proteomes" id="UP001529491">
    <property type="component" value="Chromosome"/>
</dbReference>
<organism evidence="6 7">
    <name type="scientific">Shewanella youngdeokensis</name>
    <dbReference type="NCBI Taxonomy" id="2999068"/>
    <lineage>
        <taxon>Bacteria</taxon>
        <taxon>Pseudomonadati</taxon>
        <taxon>Pseudomonadota</taxon>
        <taxon>Gammaproteobacteria</taxon>
        <taxon>Alteromonadales</taxon>
        <taxon>Shewanellaceae</taxon>
        <taxon>Shewanella</taxon>
    </lineage>
</organism>
<dbReference type="GO" id="GO:0016301">
    <property type="term" value="F:kinase activity"/>
    <property type="evidence" value="ECO:0007669"/>
    <property type="project" value="UniProtKB-KW"/>
</dbReference>
<dbReference type="InterPro" id="IPR004147">
    <property type="entry name" value="ABC1_dom"/>
</dbReference>
<dbReference type="InterPro" id="IPR011009">
    <property type="entry name" value="Kinase-like_dom_sf"/>
</dbReference>
<dbReference type="EMBL" id="CP136522">
    <property type="protein sequence ID" value="WOT06076.1"/>
    <property type="molecule type" value="Genomic_DNA"/>
</dbReference>
<keyword evidence="4" id="KW-0067">ATP-binding</keyword>
<evidence type="ECO:0000256" key="1">
    <source>
        <dbReference type="ARBA" id="ARBA00009670"/>
    </source>
</evidence>
<keyword evidence="3" id="KW-0547">Nucleotide-binding</keyword>
<dbReference type="InterPro" id="IPR034646">
    <property type="entry name" value="ADCK3_dom"/>
</dbReference>
<dbReference type="PANTHER" id="PTHR43851">
    <property type="match status" value="1"/>
</dbReference>
<dbReference type="InterPro" id="IPR051409">
    <property type="entry name" value="Atypical_kinase_ADCK"/>
</dbReference>
<name>A0ABZ0K0Z3_9GAMM</name>
<evidence type="ECO:0000256" key="3">
    <source>
        <dbReference type="ARBA" id="ARBA00022741"/>
    </source>
</evidence>
<evidence type="ECO:0000256" key="4">
    <source>
        <dbReference type="ARBA" id="ARBA00022840"/>
    </source>
</evidence>
<protein>
    <submittedName>
        <fullName evidence="6">AarF/ABC1/UbiB kinase family protein</fullName>
        <ecNumber evidence="6">2.7.-.-</ecNumber>
    </submittedName>
</protein>
<gene>
    <name evidence="6" type="ORF">RGE70_04490</name>
</gene>
<keyword evidence="6" id="KW-0418">Kinase</keyword>
<comment type="similarity">
    <text evidence="1">Belongs to the protein kinase superfamily. ADCK protein kinase family.</text>
</comment>
<feature type="domain" description="ABC1 atypical kinase-like" evidence="5">
    <location>
        <begin position="96"/>
        <end position="340"/>
    </location>
</feature>
<reference evidence="6 7" key="1">
    <citation type="submission" date="2023-10" db="EMBL/GenBank/DDBJ databases">
        <title>Complete genome sequence of Shewanella sp. DAU334.</title>
        <authorList>
            <person name="Lee Y.-S."/>
            <person name="Jeong H.-R."/>
            <person name="Hwang E.-J."/>
            <person name="Choi Y.-L."/>
            <person name="Kim G.-D."/>
        </authorList>
    </citation>
    <scope>NUCLEOTIDE SEQUENCE [LARGE SCALE GENOMIC DNA]</scope>
    <source>
        <strain evidence="6 7">DAU334</strain>
    </source>
</reference>
<dbReference type="SUPFAM" id="SSF56112">
    <property type="entry name" value="Protein kinase-like (PK-like)"/>
    <property type="match status" value="1"/>
</dbReference>